<dbReference type="Pfam" id="PF09527">
    <property type="entry name" value="ATPase_gene1"/>
    <property type="match status" value="1"/>
</dbReference>
<keyword evidence="1" id="KW-1133">Transmembrane helix</keyword>
<comment type="caution">
    <text evidence="2">The sequence shown here is derived from an EMBL/GenBank/DDBJ whole genome shotgun (WGS) entry which is preliminary data.</text>
</comment>
<evidence type="ECO:0008006" key="3">
    <source>
        <dbReference type="Google" id="ProtNLM"/>
    </source>
</evidence>
<feature type="transmembrane region" description="Helical" evidence="1">
    <location>
        <begin position="18"/>
        <end position="37"/>
    </location>
</feature>
<sequence>MEGVCAAVMERLPPTVRLTGLGFYLALCIIGGVFGGVQLDGWLDTGRLFAVLGLFLGLALGLGGSFILLLEALKTNDDKKDGL</sequence>
<organism evidence="2">
    <name type="scientific">marine sediment metagenome</name>
    <dbReference type="NCBI Taxonomy" id="412755"/>
    <lineage>
        <taxon>unclassified sequences</taxon>
        <taxon>metagenomes</taxon>
        <taxon>ecological metagenomes</taxon>
    </lineage>
</organism>
<reference evidence="2" key="1">
    <citation type="journal article" date="2015" name="Nature">
        <title>Complex archaea that bridge the gap between prokaryotes and eukaryotes.</title>
        <authorList>
            <person name="Spang A."/>
            <person name="Saw J.H."/>
            <person name="Jorgensen S.L."/>
            <person name="Zaremba-Niedzwiedzka K."/>
            <person name="Martijn J."/>
            <person name="Lind A.E."/>
            <person name="van Eijk R."/>
            <person name="Schleper C."/>
            <person name="Guy L."/>
            <person name="Ettema T.J."/>
        </authorList>
    </citation>
    <scope>NUCLEOTIDE SEQUENCE</scope>
</reference>
<keyword evidence="1" id="KW-0472">Membrane</keyword>
<keyword evidence="1" id="KW-0812">Transmembrane</keyword>
<gene>
    <name evidence="2" type="ORF">LCGC14_2071790</name>
</gene>
<feature type="transmembrane region" description="Helical" evidence="1">
    <location>
        <begin position="49"/>
        <end position="70"/>
    </location>
</feature>
<accession>A0A0F9EIF0</accession>
<protein>
    <recommendedName>
        <fullName evidence="3">AtpZ/AtpI family protein</fullName>
    </recommendedName>
</protein>
<dbReference type="AlphaFoldDB" id="A0A0F9EIF0"/>
<evidence type="ECO:0000313" key="2">
    <source>
        <dbReference type="EMBL" id="KKL73749.1"/>
    </source>
</evidence>
<name>A0A0F9EIF0_9ZZZZ</name>
<evidence type="ECO:0000256" key="1">
    <source>
        <dbReference type="SAM" id="Phobius"/>
    </source>
</evidence>
<dbReference type="EMBL" id="LAZR01024866">
    <property type="protein sequence ID" value="KKL73749.1"/>
    <property type="molecule type" value="Genomic_DNA"/>
</dbReference>
<dbReference type="InterPro" id="IPR032820">
    <property type="entry name" value="ATPase_put"/>
</dbReference>
<proteinExistence type="predicted"/>